<reference evidence="2 3" key="1">
    <citation type="submission" date="2023-07" db="EMBL/GenBank/DDBJ databases">
        <title>Sequencing the genomes of 1000 actinobacteria strains.</title>
        <authorList>
            <person name="Klenk H.-P."/>
        </authorList>
    </citation>
    <scope>NUCLEOTIDE SEQUENCE [LARGE SCALE GENOMIC DNA]</scope>
    <source>
        <strain evidence="2 3">DSM 44709</strain>
    </source>
</reference>
<protein>
    <recommendedName>
        <fullName evidence="4">DUF3558 domain-containing protein</fullName>
    </recommendedName>
</protein>
<dbReference type="EMBL" id="JAUSUZ010000001">
    <property type="protein sequence ID" value="MDQ0369492.1"/>
    <property type="molecule type" value="Genomic_DNA"/>
</dbReference>
<organism evidence="2 3">
    <name type="scientific">Catenuloplanes indicus</name>
    <dbReference type="NCBI Taxonomy" id="137267"/>
    <lineage>
        <taxon>Bacteria</taxon>
        <taxon>Bacillati</taxon>
        <taxon>Actinomycetota</taxon>
        <taxon>Actinomycetes</taxon>
        <taxon>Micromonosporales</taxon>
        <taxon>Micromonosporaceae</taxon>
        <taxon>Catenuloplanes</taxon>
    </lineage>
</organism>
<evidence type="ECO:0000313" key="2">
    <source>
        <dbReference type="EMBL" id="MDQ0369492.1"/>
    </source>
</evidence>
<proteinExistence type="predicted"/>
<evidence type="ECO:0000256" key="1">
    <source>
        <dbReference type="SAM" id="MobiDB-lite"/>
    </source>
</evidence>
<gene>
    <name evidence="2" type="ORF">J2S42_006161</name>
</gene>
<dbReference type="Proteomes" id="UP001240236">
    <property type="component" value="Unassembled WGS sequence"/>
</dbReference>
<evidence type="ECO:0008006" key="4">
    <source>
        <dbReference type="Google" id="ProtNLM"/>
    </source>
</evidence>
<evidence type="ECO:0000313" key="3">
    <source>
        <dbReference type="Proteomes" id="UP001240236"/>
    </source>
</evidence>
<accession>A0AAE3W555</accession>
<dbReference type="RefSeq" id="WP_307244762.1">
    <property type="nucleotide sequence ID" value="NZ_JAUSUZ010000001.1"/>
</dbReference>
<name>A0AAE3W555_9ACTN</name>
<sequence length="198" mass="20355">MIRRRALPLIAAAVLTVPALSGCVLISTENPEPAPPAATTPAPAETGKPSGLPNALPSGMPGLPNGKPGGTKPADGATIGDPCDLLTRIEVIALTGRQVSQVDPDGEDETAAARFCQWQLTDGQLAVFLSHTTKTEFARQASTGTPVPGLGDDAFTQSGHLYVRTGTLLLDVYARGGEDAANLKVAKQVATKILPKLG</sequence>
<dbReference type="AlphaFoldDB" id="A0AAE3W555"/>
<feature type="region of interest" description="Disordered" evidence="1">
    <location>
        <begin position="31"/>
        <end position="76"/>
    </location>
</feature>
<keyword evidence="3" id="KW-1185">Reference proteome</keyword>
<comment type="caution">
    <text evidence="2">The sequence shown here is derived from an EMBL/GenBank/DDBJ whole genome shotgun (WGS) entry which is preliminary data.</text>
</comment>
<dbReference type="PROSITE" id="PS51257">
    <property type="entry name" value="PROKAR_LIPOPROTEIN"/>
    <property type="match status" value="1"/>
</dbReference>